<accession>A0A225UI91</accession>
<feature type="region of interest" description="Disordered" evidence="1">
    <location>
        <begin position="263"/>
        <end position="283"/>
    </location>
</feature>
<feature type="compositionally biased region" description="Polar residues" evidence="1">
    <location>
        <begin position="1"/>
        <end position="20"/>
    </location>
</feature>
<name>A0A225UI91_9STRA</name>
<feature type="region of interest" description="Disordered" evidence="1">
    <location>
        <begin position="221"/>
        <end position="250"/>
    </location>
</feature>
<dbReference type="Proteomes" id="UP000198211">
    <property type="component" value="Unassembled WGS sequence"/>
</dbReference>
<sequence length="459" mass="50259">VSPQTLLSEAGYTQSLSAGRNSDDAKEEGPDMDLEEKPHTPPQAPSGAPADCDESRDPPDEAQTARAERTSSTNTPPTTGVGPKKKKPKSGKKKLKAPDSDAEDHDERTWTEEDLAQIFHKKDLFAFLLEDPVMKILRPTVIGELHGPTTPPTETSRQLEAATQLLRTLKDAGIMPGAFSASKLFDLETTVIHRSATLLYNKLEPLVGSVALPETIKRTPVRSPEYQTGSSQYASATSEAGSDSSVDLERMTLGPSGAAMLQDRQANAKLERSSRESTPVVTPARSPVQMQTFFNAAMNRYLKEKQTGGSKPTAGETGQNVQDVEMESVESYHDLHDEYDPDNLSIDTPRQAVVAGPTSTSSTMTPRIRVSAISELKEYSGKDQDEDRARSWLGKVKSAFVRDQAPDSEKCLVLGDLLTGPARNWYRQLSRSTRSNWKSLLEAFQTQYCGRGVSVARQY</sequence>
<dbReference type="AlphaFoldDB" id="A0A225UI91"/>
<organism evidence="2 3">
    <name type="scientific">Phytophthora megakarya</name>
    <dbReference type="NCBI Taxonomy" id="4795"/>
    <lineage>
        <taxon>Eukaryota</taxon>
        <taxon>Sar</taxon>
        <taxon>Stramenopiles</taxon>
        <taxon>Oomycota</taxon>
        <taxon>Peronosporomycetes</taxon>
        <taxon>Peronosporales</taxon>
        <taxon>Peronosporaceae</taxon>
        <taxon>Phytophthora</taxon>
    </lineage>
</organism>
<comment type="caution">
    <text evidence="2">The sequence shown here is derived from an EMBL/GenBank/DDBJ whole genome shotgun (WGS) entry which is preliminary data.</text>
</comment>
<keyword evidence="3" id="KW-1185">Reference proteome</keyword>
<feature type="compositionally biased region" description="Basic and acidic residues" evidence="1">
    <location>
        <begin position="21"/>
        <end position="39"/>
    </location>
</feature>
<dbReference type="OrthoDB" id="128058at2759"/>
<evidence type="ECO:0000313" key="2">
    <source>
        <dbReference type="EMBL" id="OWY92725.1"/>
    </source>
</evidence>
<feature type="compositionally biased region" description="Basic residues" evidence="1">
    <location>
        <begin position="83"/>
        <end position="95"/>
    </location>
</feature>
<evidence type="ECO:0000256" key="1">
    <source>
        <dbReference type="SAM" id="MobiDB-lite"/>
    </source>
</evidence>
<feature type="compositionally biased region" description="Polar residues" evidence="1">
    <location>
        <begin position="225"/>
        <end position="245"/>
    </location>
</feature>
<protein>
    <recommendedName>
        <fullName evidence="4">Eukaryotic/viral aspartic protease</fullName>
    </recommendedName>
</protein>
<proteinExistence type="predicted"/>
<evidence type="ECO:0008006" key="4">
    <source>
        <dbReference type="Google" id="ProtNLM"/>
    </source>
</evidence>
<feature type="non-terminal residue" evidence="2">
    <location>
        <position position="1"/>
    </location>
</feature>
<dbReference type="EMBL" id="NBNE01017448">
    <property type="protein sequence ID" value="OWY92725.1"/>
    <property type="molecule type" value="Genomic_DNA"/>
</dbReference>
<feature type="region of interest" description="Disordered" evidence="1">
    <location>
        <begin position="1"/>
        <end position="108"/>
    </location>
</feature>
<reference evidence="3" key="1">
    <citation type="submission" date="2017-03" db="EMBL/GenBank/DDBJ databases">
        <title>Phytopthora megakarya and P. palmivora, two closely related causual agents of cacao black pod achieved similar genome size and gene model numbers by different mechanisms.</title>
        <authorList>
            <person name="Ali S."/>
            <person name="Shao J."/>
            <person name="Larry D.J."/>
            <person name="Kronmiller B."/>
            <person name="Shen D."/>
            <person name="Strem M.D."/>
            <person name="Melnick R.L."/>
            <person name="Guiltinan M.J."/>
            <person name="Tyler B.M."/>
            <person name="Meinhardt L.W."/>
            <person name="Bailey B.A."/>
        </authorList>
    </citation>
    <scope>NUCLEOTIDE SEQUENCE [LARGE SCALE GENOMIC DNA]</scope>
    <source>
        <strain evidence="3">zdho120</strain>
    </source>
</reference>
<feature type="compositionally biased region" description="Low complexity" evidence="1">
    <location>
        <begin position="70"/>
        <end position="82"/>
    </location>
</feature>
<evidence type="ECO:0000313" key="3">
    <source>
        <dbReference type="Proteomes" id="UP000198211"/>
    </source>
</evidence>
<gene>
    <name evidence="2" type="ORF">PHMEG_00038146</name>
</gene>